<dbReference type="EMBL" id="CASHSV030000024">
    <property type="protein sequence ID" value="CAJ2640277.1"/>
    <property type="molecule type" value="Genomic_DNA"/>
</dbReference>
<dbReference type="Proteomes" id="UP001177021">
    <property type="component" value="Unassembled WGS sequence"/>
</dbReference>
<name>A0ACB0J9V4_TRIPR</name>
<reference evidence="1" key="1">
    <citation type="submission" date="2023-10" db="EMBL/GenBank/DDBJ databases">
        <authorList>
            <person name="Rodriguez Cubillos JULIANA M."/>
            <person name="De Vega J."/>
        </authorList>
    </citation>
    <scope>NUCLEOTIDE SEQUENCE</scope>
</reference>
<proteinExistence type="predicted"/>
<protein>
    <submittedName>
        <fullName evidence="1">Uncharacterized protein</fullName>
    </submittedName>
</protein>
<keyword evidence="2" id="KW-1185">Reference proteome</keyword>
<evidence type="ECO:0000313" key="1">
    <source>
        <dbReference type="EMBL" id="CAJ2640277.1"/>
    </source>
</evidence>
<sequence length="290" mass="33493">MKEKVLRTQPRSGEAWGKLWKIQTPPKAKHLLWRICQDCLPTRLRLKNRFVQCPIDCPICTTETEEDWHIFLECEGSKEAWNVMGLEHIIQQRRQEVQNIKEFIFNLCCFESSQAARRAAVLIWHIWQNRNNQVWNNSKVSARQVGIKANQTWEEWSLVQGLIEEQPGTVSQHDNNTVQQHTAITPATQWLPPRPGILKCNVDASFYEAAGYTGWGWCLRDHRGRFILAGTNLTQGRLNTFEGEAMTLKEAIEEAMSKGFSHVIFESDSKNVVDAISFHLDKLARRNLVL</sequence>
<accession>A0ACB0J9V4</accession>
<evidence type="ECO:0000313" key="2">
    <source>
        <dbReference type="Proteomes" id="UP001177021"/>
    </source>
</evidence>
<comment type="caution">
    <text evidence="1">The sequence shown here is derived from an EMBL/GenBank/DDBJ whole genome shotgun (WGS) entry which is preliminary data.</text>
</comment>
<organism evidence="1 2">
    <name type="scientific">Trifolium pratense</name>
    <name type="common">Red clover</name>
    <dbReference type="NCBI Taxonomy" id="57577"/>
    <lineage>
        <taxon>Eukaryota</taxon>
        <taxon>Viridiplantae</taxon>
        <taxon>Streptophyta</taxon>
        <taxon>Embryophyta</taxon>
        <taxon>Tracheophyta</taxon>
        <taxon>Spermatophyta</taxon>
        <taxon>Magnoliopsida</taxon>
        <taxon>eudicotyledons</taxon>
        <taxon>Gunneridae</taxon>
        <taxon>Pentapetalae</taxon>
        <taxon>rosids</taxon>
        <taxon>fabids</taxon>
        <taxon>Fabales</taxon>
        <taxon>Fabaceae</taxon>
        <taxon>Papilionoideae</taxon>
        <taxon>50 kb inversion clade</taxon>
        <taxon>NPAAA clade</taxon>
        <taxon>Hologalegina</taxon>
        <taxon>IRL clade</taxon>
        <taxon>Trifolieae</taxon>
        <taxon>Trifolium</taxon>
    </lineage>
</organism>
<gene>
    <name evidence="1" type="ORF">MILVUS5_LOCUS10156</name>
</gene>